<evidence type="ECO:0000259" key="8">
    <source>
        <dbReference type="Pfam" id="PF01425"/>
    </source>
</evidence>
<evidence type="ECO:0000256" key="1">
    <source>
        <dbReference type="ARBA" id="ARBA00008069"/>
    </source>
</evidence>
<feature type="domain" description="Amidase" evidence="8">
    <location>
        <begin position="66"/>
        <end position="504"/>
    </location>
</feature>
<dbReference type="KEGG" id="acan:ACA1_321960"/>
<accession>L8H9I7</accession>
<dbReference type="Gene3D" id="3.90.1300.10">
    <property type="entry name" value="Amidase signature (AS) domain"/>
    <property type="match status" value="1"/>
</dbReference>
<dbReference type="GO" id="GO:0032543">
    <property type="term" value="P:mitochondrial translation"/>
    <property type="evidence" value="ECO:0007669"/>
    <property type="project" value="UniProtKB-UniRule"/>
</dbReference>
<keyword evidence="5 7" id="KW-0648">Protein biosynthesis</keyword>
<evidence type="ECO:0000313" key="9">
    <source>
        <dbReference type="EMBL" id="ELR22159.1"/>
    </source>
</evidence>
<dbReference type="VEuPathDB" id="AmoebaDB:ACA1_321960"/>
<evidence type="ECO:0000256" key="5">
    <source>
        <dbReference type="ARBA" id="ARBA00022917"/>
    </source>
</evidence>
<dbReference type="HAMAP" id="MF_00120">
    <property type="entry name" value="GatA"/>
    <property type="match status" value="1"/>
</dbReference>
<sequence length="525" mass="56366">MEATRKGGRAVYRLSRGARRCCFRETSDCGSRRLYSGTSGGSADLVRQSLADVGRALAEGRTTSEEVTRACLLQADHTATLNAFVSRHSDEHLLSLAALSDKRRRDGHQVGKLEGIPVAVKDSFNTHDLPTTPPCDAAVVSALRKEGAIIMGKTNMDEFSMGSGNTQSYFGPVINPWSPSTKPEEAFVAGGSSGGSAAAVASDSCFGALGGDTGGSVRLPGAYCGVVGFKPSYGRISRWGLVAYGSSLDTPGVLTKTVEDAAIMLGVLAGMDARDSTSVDIEVPDYVKSMNQPRKLRVGIPKEYLVKELSEDTRKLWEEGAEAMAQQGAEVVEISLPHTQYALPAYYILAPAEASSNLSRYDGLRYGYRGAGDSITEMYSSSRSEGFGEEVQRRILLGTFTLSRRLYDSYYRKAQQIRRLVLNDFETAFGQGVDVLLHPTAPTPAFALAEKLNPVDMYINDIMTIPASMAGLPAVSVPVRQSAASNLPQGLQLVGRYMDEGTLLAAARLLEQAFPRAHALRPPLA</sequence>
<dbReference type="InterPro" id="IPR004412">
    <property type="entry name" value="GatA"/>
</dbReference>
<feature type="active site" description="Acyl-ester intermediate" evidence="7">
    <location>
        <position position="216"/>
    </location>
</feature>
<dbReference type="GO" id="GO:0070681">
    <property type="term" value="P:glutaminyl-tRNAGln biosynthesis via transamidation"/>
    <property type="evidence" value="ECO:0007669"/>
    <property type="project" value="UniProtKB-UniRule"/>
</dbReference>
<organism evidence="9 10">
    <name type="scientific">Acanthamoeba castellanii (strain ATCC 30010 / Neff)</name>
    <dbReference type="NCBI Taxonomy" id="1257118"/>
    <lineage>
        <taxon>Eukaryota</taxon>
        <taxon>Amoebozoa</taxon>
        <taxon>Discosea</taxon>
        <taxon>Longamoebia</taxon>
        <taxon>Centramoebida</taxon>
        <taxon>Acanthamoebidae</taxon>
        <taxon>Acanthamoeba</taxon>
    </lineage>
</organism>
<reference evidence="9 10" key="1">
    <citation type="journal article" date="2013" name="Genome Biol.">
        <title>Genome of Acanthamoeba castellanii highlights extensive lateral gene transfer and early evolution of tyrosine kinase signaling.</title>
        <authorList>
            <person name="Clarke M."/>
            <person name="Lohan A.J."/>
            <person name="Liu B."/>
            <person name="Lagkouvardos I."/>
            <person name="Roy S."/>
            <person name="Zafar N."/>
            <person name="Bertelli C."/>
            <person name="Schilde C."/>
            <person name="Kianianmomeni A."/>
            <person name="Burglin T.R."/>
            <person name="Frech C."/>
            <person name="Turcotte B."/>
            <person name="Kopec K.O."/>
            <person name="Synnott J.M."/>
            <person name="Choo C."/>
            <person name="Paponov I."/>
            <person name="Finkler A."/>
            <person name="Soon Heng Tan C."/>
            <person name="Hutchins A.P."/>
            <person name="Weinmeier T."/>
            <person name="Rattei T."/>
            <person name="Chu J.S."/>
            <person name="Gimenez G."/>
            <person name="Irimia M."/>
            <person name="Rigden D.J."/>
            <person name="Fitzpatrick D.A."/>
            <person name="Lorenzo-Morales J."/>
            <person name="Bateman A."/>
            <person name="Chiu C.H."/>
            <person name="Tang P."/>
            <person name="Hegemann P."/>
            <person name="Fromm H."/>
            <person name="Raoult D."/>
            <person name="Greub G."/>
            <person name="Miranda-Saavedra D."/>
            <person name="Chen N."/>
            <person name="Nash P."/>
            <person name="Ginger M.L."/>
            <person name="Horn M."/>
            <person name="Schaap P."/>
            <person name="Caler L."/>
            <person name="Loftus B."/>
        </authorList>
    </citation>
    <scope>NUCLEOTIDE SEQUENCE [LARGE SCALE GENOMIC DNA]</scope>
    <source>
        <strain evidence="9 10">Neff</strain>
    </source>
</reference>
<evidence type="ECO:0000256" key="6">
    <source>
        <dbReference type="ARBA" id="ARBA00047407"/>
    </source>
</evidence>
<dbReference type="InterPro" id="IPR000120">
    <property type="entry name" value="Amidase"/>
</dbReference>
<comment type="similarity">
    <text evidence="1 7">Belongs to the amidase family. GatA subfamily.</text>
</comment>
<evidence type="ECO:0000256" key="7">
    <source>
        <dbReference type="HAMAP-Rule" id="MF_03150"/>
    </source>
</evidence>
<dbReference type="Proteomes" id="UP000011083">
    <property type="component" value="Unassembled WGS sequence"/>
</dbReference>
<comment type="function">
    <text evidence="7">Allows the formation of correctly charged Gln-tRNA(Gln) through the transamidation of misacylated Glu-tRNA(Gln) in the mitochondria. The reaction takes place in the presence of glutamine and ATP through an activated gamma-phospho-Glu-tRNA(Gln).</text>
</comment>
<keyword evidence="7" id="KW-0496">Mitochondrion</keyword>
<keyword evidence="10" id="KW-1185">Reference proteome</keyword>
<evidence type="ECO:0000313" key="10">
    <source>
        <dbReference type="Proteomes" id="UP000011083"/>
    </source>
</evidence>
<dbReference type="GO" id="GO:0030956">
    <property type="term" value="C:glutamyl-tRNA(Gln) amidotransferase complex"/>
    <property type="evidence" value="ECO:0007669"/>
    <property type="project" value="UniProtKB-UniRule"/>
</dbReference>
<protein>
    <recommendedName>
        <fullName evidence="7">Glutamyl-tRNA(Gln) amidotransferase subunit A, mitochondrial</fullName>
        <shortName evidence="7">Glu-AdT subunit A</shortName>
        <ecNumber evidence="7">6.3.5.7</ecNumber>
    </recommendedName>
</protein>
<keyword evidence="3 7" id="KW-0547">Nucleotide-binding</keyword>
<dbReference type="PROSITE" id="PS00571">
    <property type="entry name" value="AMIDASES"/>
    <property type="match status" value="1"/>
</dbReference>
<dbReference type="GeneID" id="14923081"/>
<proteinExistence type="inferred from homology"/>
<dbReference type="InterPro" id="IPR036928">
    <property type="entry name" value="AS_sf"/>
</dbReference>
<dbReference type="PANTHER" id="PTHR11895">
    <property type="entry name" value="TRANSAMIDASE"/>
    <property type="match status" value="1"/>
</dbReference>
<dbReference type="OMA" id="QPASYCG"/>
<name>L8H9I7_ACACF</name>
<dbReference type="PANTHER" id="PTHR11895:SF7">
    <property type="entry name" value="GLUTAMYL-TRNA(GLN) AMIDOTRANSFERASE SUBUNIT A, MITOCHONDRIAL"/>
    <property type="match status" value="1"/>
</dbReference>
<dbReference type="GO" id="GO:0005524">
    <property type="term" value="F:ATP binding"/>
    <property type="evidence" value="ECO:0007669"/>
    <property type="project" value="UniProtKB-KW"/>
</dbReference>
<keyword evidence="9" id="KW-0808">Transferase</keyword>
<dbReference type="Pfam" id="PF01425">
    <property type="entry name" value="Amidase"/>
    <property type="match status" value="1"/>
</dbReference>
<dbReference type="RefSeq" id="XP_004348673.1">
    <property type="nucleotide sequence ID" value="XM_004348623.1"/>
</dbReference>
<dbReference type="InterPro" id="IPR023631">
    <property type="entry name" value="Amidase_dom"/>
</dbReference>
<dbReference type="OrthoDB" id="421993at2759"/>
<gene>
    <name evidence="9" type="ORF">ACA1_321960</name>
</gene>
<dbReference type="AlphaFoldDB" id="L8H9I7"/>
<evidence type="ECO:0000256" key="3">
    <source>
        <dbReference type="ARBA" id="ARBA00022741"/>
    </source>
</evidence>
<feature type="active site" description="Charge relay system" evidence="7">
    <location>
        <position position="121"/>
    </location>
</feature>
<dbReference type="STRING" id="1257118.L8H9I7"/>
<dbReference type="InterPro" id="IPR020556">
    <property type="entry name" value="Amidase_CS"/>
</dbReference>
<dbReference type="GO" id="GO:0005739">
    <property type="term" value="C:mitochondrion"/>
    <property type="evidence" value="ECO:0007669"/>
    <property type="project" value="UniProtKB-SubCell"/>
</dbReference>
<dbReference type="NCBIfam" id="TIGR00132">
    <property type="entry name" value="gatA"/>
    <property type="match status" value="1"/>
</dbReference>
<feature type="active site" description="Charge relay system" evidence="7">
    <location>
        <position position="192"/>
    </location>
</feature>
<dbReference type="EMBL" id="KB007889">
    <property type="protein sequence ID" value="ELR22159.1"/>
    <property type="molecule type" value="Genomic_DNA"/>
</dbReference>
<keyword evidence="4 7" id="KW-0067">ATP-binding</keyword>
<dbReference type="SUPFAM" id="SSF75304">
    <property type="entry name" value="Amidase signature (AS) enzymes"/>
    <property type="match status" value="1"/>
</dbReference>
<dbReference type="GO" id="GO:0050567">
    <property type="term" value="F:glutaminyl-tRNA synthase (glutamine-hydrolyzing) activity"/>
    <property type="evidence" value="ECO:0007669"/>
    <property type="project" value="UniProtKB-UniRule"/>
</dbReference>
<comment type="catalytic activity">
    <reaction evidence="6 7">
        <text>L-glutamyl-tRNA(Gln) + L-glutamine + ATP + H2O = L-glutaminyl-tRNA(Gln) + L-glutamate + ADP + phosphate + H(+)</text>
        <dbReference type="Rhea" id="RHEA:17521"/>
        <dbReference type="Rhea" id="RHEA-COMP:9681"/>
        <dbReference type="Rhea" id="RHEA-COMP:9684"/>
        <dbReference type="ChEBI" id="CHEBI:15377"/>
        <dbReference type="ChEBI" id="CHEBI:15378"/>
        <dbReference type="ChEBI" id="CHEBI:29985"/>
        <dbReference type="ChEBI" id="CHEBI:30616"/>
        <dbReference type="ChEBI" id="CHEBI:43474"/>
        <dbReference type="ChEBI" id="CHEBI:58359"/>
        <dbReference type="ChEBI" id="CHEBI:78520"/>
        <dbReference type="ChEBI" id="CHEBI:78521"/>
        <dbReference type="ChEBI" id="CHEBI:456216"/>
        <dbReference type="EC" id="6.3.5.7"/>
    </reaction>
</comment>
<comment type="subunit">
    <text evidence="7">Subunit of the heterotrimeric GatCAB amidotransferase (AdT) complex, composed of A, B and C subunits.</text>
</comment>
<comment type="subcellular location">
    <subcellularLocation>
        <location evidence="7">Mitochondrion</location>
    </subcellularLocation>
</comment>
<evidence type="ECO:0000256" key="4">
    <source>
        <dbReference type="ARBA" id="ARBA00022840"/>
    </source>
</evidence>
<evidence type="ECO:0000256" key="2">
    <source>
        <dbReference type="ARBA" id="ARBA00022598"/>
    </source>
</evidence>
<dbReference type="GO" id="GO:0016740">
    <property type="term" value="F:transferase activity"/>
    <property type="evidence" value="ECO:0007669"/>
    <property type="project" value="UniProtKB-KW"/>
</dbReference>
<keyword evidence="2 7" id="KW-0436">Ligase</keyword>
<dbReference type="EC" id="6.3.5.7" evidence="7"/>